<reference evidence="3 4" key="1">
    <citation type="journal article" date="2019" name="Nat. Med.">
        <title>A library of human gut bacterial isolates paired with longitudinal multiomics data enables mechanistic microbiome research.</title>
        <authorList>
            <person name="Poyet M."/>
            <person name="Groussin M."/>
            <person name="Gibbons S.M."/>
            <person name="Avila-Pacheco J."/>
            <person name="Jiang X."/>
            <person name="Kearney S.M."/>
            <person name="Perrotta A.R."/>
            <person name="Berdy B."/>
            <person name="Zhao S."/>
            <person name="Lieberman T.D."/>
            <person name="Swanson P.K."/>
            <person name="Smith M."/>
            <person name="Roesemann S."/>
            <person name="Alexander J.E."/>
            <person name="Rich S.A."/>
            <person name="Livny J."/>
            <person name="Vlamakis H."/>
            <person name="Clish C."/>
            <person name="Bullock K."/>
            <person name="Deik A."/>
            <person name="Scott J."/>
            <person name="Pierce K.A."/>
            <person name="Xavier R.J."/>
            <person name="Alm E.J."/>
        </authorList>
    </citation>
    <scope>NUCLEOTIDE SEQUENCE [LARGE SCALE GENOMIC DNA]</scope>
    <source>
        <strain evidence="2 4">BIOML-A2</strain>
        <strain evidence="1 3">BIOML-A6</strain>
    </source>
</reference>
<dbReference type="RefSeq" id="WP_149923402.1">
    <property type="nucleotide sequence ID" value="NZ_JADOZO010000299.1"/>
</dbReference>
<proteinExistence type="predicted"/>
<organism evidence="1 3">
    <name type="scientific">Bacteroides finegoldii</name>
    <dbReference type="NCBI Taxonomy" id="338188"/>
    <lineage>
        <taxon>Bacteria</taxon>
        <taxon>Pseudomonadati</taxon>
        <taxon>Bacteroidota</taxon>
        <taxon>Bacteroidia</taxon>
        <taxon>Bacteroidales</taxon>
        <taxon>Bacteroidaceae</taxon>
        <taxon>Bacteroides</taxon>
    </lineage>
</organism>
<dbReference type="Proteomes" id="UP000421791">
    <property type="component" value="Unassembled WGS sequence"/>
</dbReference>
<dbReference type="EMBL" id="VWAK01000003">
    <property type="protein sequence ID" value="KAA5232421.1"/>
    <property type="molecule type" value="Genomic_DNA"/>
</dbReference>
<evidence type="ECO:0000313" key="4">
    <source>
        <dbReference type="Proteomes" id="UP000440198"/>
    </source>
</evidence>
<evidence type="ECO:0000313" key="1">
    <source>
        <dbReference type="EMBL" id="KAA5232421.1"/>
    </source>
</evidence>
<evidence type="ECO:0000313" key="2">
    <source>
        <dbReference type="EMBL" id="KAA5259922.1"/>
    </source>
</evidence>
<accession>A0A7J4YT11</accession>
<dbReference type="EMBL" id="VWAG01000002">
    <property type="protein sequence ID" value="KAA5259922.1"/>
    <property type="molecule type" value="Genomic_DNA"/>
</dbReference>
<sequence>MVDIKDISGNLRFSTPINEGSKRHFLLMKEDYITLKFSLDNPVYFQLGDGVDNELGIFELVDLYKPSYNTTTGAYDYELRLDAYYWKWKNKKFFYTPETTGREAGWNLTATLDTHLNVFLANLKALGYKFRKEEFTYEIDNTVANTSKLVSYDNVNLIDALTQMAETWECEWWIENKTIHFGRCEYSSPVDFKAGDLTDTENVNVNSMRRSDSQTTYATRVYAFGSTRNVPASYRKSLVFDVKKVKGRDISDTARTLDIKFFPSRDLIAKKTVKGDINIDKVIAQGSRQFKCTVISSLAKGTYSVLTTSVPFMISGITGTGSNEYYPPKGTYNYQLDLCYTKSGVSHTVCNANGEHRITDNTINGFKDTLNLPSSIDIVEDADSLEAVLTVNVQTDAAPRGVSVYISFSLALENKSNSANTSVTFLSGSNAGQIFDAVYNPDLLTGNDSNVLRLPEGVTASLNDRYTIGNIIKGKVPDNYFSKDDKELTLNGVVQKRLMLPEGIPYVDAYRYSPTGERINIGDERYDNPDNVKMPVEEAIEEIVIFEDEYPKYIGSTTVVPDPTWEDEKVDDKPTGNKYPIYTFKDNGLKNFTEDFRLPGELHLIFQTGKLAGLDFALNLKESDNTGTTFEIVRNEDYGRALPDDVLFPQAAHMEDGEEVPADTYVLYGFDPAFISEQMMPESEQELLETTKKYVKKSMIDPSTYDCEMDADFIYNKGNIRTYEVGDKVNLINKAYFPNGRQSRIIGFEWPLDIPYDHPIYTVGETAAYSRIGEIESKLDNLTYKGQTYSGSVVGSGGASIYVIGVNDKTLPSDRNVFSSKKSLATFLNKTQEETMDYLIRLLGGVITDNIESQNFISGALGTGFLVKRDPKTGRSYAEFDEIYVRLKAVFESLTIKELLSLGGEILLTLASIECTKVEKISVASVYDSSGARLYDSDNAALYVPVATGGVYRCYFTADDGEKAIINQFAAGDMAQCRQFNIKAGVYENVANRYYWRYVLSVGENYIDLSVDDCEEGSDIPQAGDKIIQLGNKTDPARQNAILLSAYGLTAPTIQMLQGIDSYTLEGKAVKEEGFDQETQQFYSNNYGRSYTGSRNKSNYIQYTPERGVEVRGTVTLETPEGKVWRVDSSDGVNYIGDLNGKHIELNPNTCDMKIYNDDGKIVNVFEGNNYRSVDDLYAGNIPSVTIINNRPLLTVPGSDNTVMSDEKEVNIIKEDYFYADSLLTMNFNFSFVSQNYTGATGAASCTTGYELHLLSYTDINSDPILDYILRQDERSEPGTTTIHYTEQTKTINPGLYYRLVFKLYASVSANGVSSMAEVTIIDISVSFSKSGYISRFFANGMSLGTSTDNIFAVFNKRNALLGNYIQAEMHNKDVGFRILAQKLLAKQNPHGFSNEIPWGMVPRIVASGKAKCSSSFASFAQTTIFDNSSLSISRHSKGRFLITLPSEWSKYELDKSGYVMVTGYGYVEGGSRPVSATVTDFIANSFFVVLSDGGAPCDADGGFYFEIKVY</sequence>
<evidence type="ECO:0000313" key="3">
    <source>
        <dbReference type="Proteomes" id="UP000421791"/>
    </source>
</evidence>
<dbReference type="Proteomes" id="UP000440198">
    <property type="component" value="Unassembled WGS sequence"/>
</dbReference>
<protein>
    <submittedName>
        <fullName evidence="1">Uncharacterized protein</fullName>
    </submittedName>
</protein>
<name>A0A7J4YT11_9BACE</name>
<gene>
    <name evidence="2" type="ORF">F2Z09_01385</name>
    <name evidence="1" type="ORF">F2Z22_03440</name>
</gene>
<comment type="caution">
    <text evidence="1">The sequence shown here is derived from an EMBL/GenBank/DDBJ whole genome shotgun (WGS) entry which is preliminary data.</text>
</comment>
<dbReference type="Gene3D" id="3.55.50.40">
    <property type="match status" value="1"/>
</dbReference>
<keyword evidence="4" id="KW-1185">Reference proteome</keyword>